<dbReference type="PANTHER" id="PTHR22777:SF17">
    <property type="entry name" value="UPF0053 PROTEIN SLL0260"/>
    <property type="match status" value="1"/>
</dbReference>
<reference evidence="12 13" key="1">
    <citation type="journal article" date="2016" name="Nat. Commun.">
        <title>Thousands of microbial genomes shed light on interconnected biogeochemical processes in an aquifer system.</title>
        <authorList>
            <person name="Anantharaman K."/>
            <person name="Brown C.T."/>
            <person name="Hug L.A."/>
            <person name="Sharon I."/>
            <person name="Castelle C.J."/>
            <person name="Probst A.J."/>
            <person name="Thomas B.C."/>
            <person name="Singh A."/>
            <person name="Wilkins M.J."/>
            <person name="Karaoz U."/>
            <person name="Brodie E.L."/>
            <person name="Williams K.H."/>
            <person name="Hubbard S.S."/>
            <person name="Banfield J.F."/>
        </authorList>
    </citation>
    <scope>NUCLEOTIDE SEQUENCE [LARGE SCALE GENOMIC DNA]</scope>
</reference>
<dbReference type="Pfam" id="PF00571">
    <property type="entry name" value="CBS"/>
    <property type="match status" value="2"/>
</dbReference>
<evidence type="ECO:0000256" key="2">
    <source>
        <dbReference type="ARBA" id="ARBA00022692"/>
    </source>
</evidence>
<dbReference type="Gene3D" id="3.10.580.10">
    <property type="entry name" value="CBS-domain"/>
    <property type="match status" value="1"/>
</dbReference>
<dbReference type="SMART" id="SM01091">
    <property type="entry name" value="CorC_HlyC"/>
    <property type="match status" value="1"/>
</dbReference>
<dbReference type="EMBL" id="MFIV01000051">
    <property type="protein sequence ID" value="OGF98992.1"/>
    <property type="molecule type" value="Genomic_DNA"/>
</dbReference>
<feature type="transmembrane region" description="Helical" evidence="9">
    <location>
        <begin position="94"/>
        <end position="113"/>
    </location>
</feature>
<dbReference type="InterPro" id="IPR016169">
    <property type="entry name" value="FAD-bd_PCMH_sub2"/>
</dbReference>
<evidence type="ECO:0000313" key="12">
    <source>
        <dbReference type="EMBL" id="OGF98992.1"/>
    </source>
</evidence>
<evidence type="ECO:0000256" key="8">
    <source>
        <dbReference type="PROSITE-ProRule" id="PRU01193"/>
    </source>
</evidence>
<dbReference type="Proteomes" id="UP000176992">
    <property type="component" value="Unassembled WGS sequence"/>
</dbReference>
<dbReference type="PANTHER" id="PTHR22777">
    <property type="entry name" value="HEMOLYSIN-RELATED"/>
    <property type="match status" value="1"/>
</dbReference>
<feature type="domain" description="CBS" evidence="10">
    <location>
        <begin position="209"/>
        <end position="268"/>
    </location>
</feature>
<dbReference type="AlphaFoldDB" id="A0A1F5YG13"/>
<feature type="domain" description="CBS" evidence="10">
    <location>
        <begin position="271"/>
        <end position="334"/>
    </location>
</feature>
<feature type="transmembrane region" description="Helical" evidence="9">
    <location>
        <begin position="58"/>
        <end position="82"/>
    </location>
</feature>
<dbReference type="InterPro" id="IPR005170">
    <property type="entry name" value="Transptr-assoc_dom"/>
</dbReference>
<evidence type="ECO:0000256" key="5">
    <source>
        <dbReference type="ARBA" id="ARBA00023122"/>
    </source>
</evidence>
<dbReference type="InterPro" id="IPR044751">
    <property type="entry name" value="Ion_transp-like_CBS"/>
</dbReference>
<gene>
    <name evidence="12" type="ORF">A2Z86_08695</name>
</gene>
<keyword evidence="4 8" id="KW-1133">Transmembrane helix</keyword>
<dbReference type="CDD" id="cd04590">
    <property type="entry name" value="CBS_pair_CorC_HlyC_assoc"/>
    <property type="match status" value="1"/>
</dbReference>
<keyword evidence="5 7" id="KW-0129">CBS domain</keyword>
<evidence type="ECO:0000313" key="13">
    <source>
        <dbReference type="Proteomes" id="UP000176992"/>
    </source>
</evidence>
<evidence type="ECO:0000256" key="1">
    <source>
        <dbReference type="ARBA" id="ARBA00004141"/>
    </source>
</evidence>
<keyword evidence="3" id="KW-0677">Repeat</keyword>
<dbReference type="InterPro" id="IPR002550">
    <property type="entry name" value="CNNM"/>
</dbReference>
<dbReference type="GO" id="GO:0050660">
    <property type="term" value="F:flavin adenine dinucleotide binding"/>
    <property type="evidence" value="ECO:0007669"/>
    <property type="project" value="InterPro"/>
</dbReference>
<dbReference type="PROSITE" id="PS51846">
    <property type="entry name" value="CNNM"/>
    <property type="match status" value="1"/>
</dbReference>
<dbReference type="GO" id="GO:0005886">
    <property type="term" value="C:plasma membrane"/>
    <property type="evidence" value="ECO:0007669"/>
    <property type="project" value="TreeGrafter"/>
</dbReference>
<dbReference type="Gene3D" id="3.30.465.10">
    <property type="match status" value="1"/>
</dbReference>
<evidence type="ECO:0000259" key="10">
    <source>
        <dbReference type="PROSITE" id="PS51371"/>
    </source>
</evidence>
<evidence type="ECO:0000256" key="7">
    <source>
        <dbReference type="PROSITE-ProRule" id="PRU00703"/>
    </source>
</evidence>
<evidence type="ECO:0000256" key="6">
    <source>
        <dbReference type="ARBA" id="ARBA00023136"/>
    </source>
</evidence>
<keyword evidence="6 8" id="KW-0472">Membrane</keyword>
<evidence type="ECO:0000256" key="9">
    <source>
        <dbReference type="SAM" id="Phobius"/>
    </source>
</evidence>
<sequence length="433" mass="49680">MELYLLIAFPLLILMSAVFSSAETAYFSLSNFELSQLEEEYPKLGRQVRQLLESPDRLLSGILMGNMIVNIGATAVATILLHELGREAGWSEKLTYLVAVIGMTLILLVFGEVSPKVYAMANARKQAMNVTWFIRGWLMIFRPVIGILVRFNAWFKGRFASAREDRQILEEELKLMVDISAEQGDLEQEEKTMIHNIFELSETMVREIMVPRTDILGISLDTPLDEVVKFVQEMGHSRYPVYEGDLDNLRGILYAKDLLDYSYQFRKINSMAELLHEIYYVPEAKRCGETLRDFQKRHQYMGIVVDEYGGTEGLVTVEDIMEEIIGEIQDEHDEEEPLIVEMEPGQYLVDGKINIEDLSETLGVRLEGEGYESLGGYILSRFGRLPHAGEFFEAENYRFTITKLSKLRIWKVRIDRLDGNEPNTAEGEHFLND</sequence>
<dbReference type="PROSITE" id="PS51371">
    <property type="entry name" value="CBS"/>
    <property type="match status" value="2"/>
</dbReference>
<dbReference type="InterPro" id="IPR046342">
    <property type="entry name" value="CBS_dom_sf"/>
</dbReference>
<evidence type="ECO:0000256" key="4">
    <source>
        <dbReference type="ARBA" id="ARBA00022989"/>
    </source>
</evidence>
<keyword evidence="2 8" id="KW-0812">Transmembrane</keyword>
<evidence type="ECO:0008006" key="14">
    <source>
        <dbReference type="Google" id="ProtNLM"/>
    </source>
</evidence>
<name>A0A1F5YG13_9BACT</name>
<accession>A0A1F5YG13</accession>
<organism evidence="12 13">
    <name type="scientific">Candidatus Glassbacteria bacterium GWA2_58_10</name>
    <dbReference type="NCBI Taxonomy" id="1817865"/>
    <lineage>
        <taxon>Bacteria</taxon>
        <taxon>Candidatus Glassiibacteriota</taxon>
    </lineage>
</organism>
<evidence type="ECO:0000256" key="3">
    <source>
        <dbReference type="ARBA" id="ARBA00022737"/>
    </source>
</evidence>
<protein>
    <recommendedName>
        <fullName evidence="14">Hemolysin</fullName>
    </recommendedName>
</protein>
<comment type="caution">
    <text evidence="12">The sequence shown here is derived from an EMBL/GenBank/DDBJ whole genome shotgun (WGS) entry which is preliminary data.</text>
</comment>
<dbReference type="InterPro" id="IPR000644">
    <property type="entry name" value="CBS_dom"/>
</dbReference>
<dbReference type="InterPro" id="IPR036318">
    <property type="entry name" value="FAD-bd_PCMH-like_sf"/>
</dbReference>
<feature type="transmembrane region" description="Helical" evidence="9">
    <location>
        <begin position="133"/>
        <end position="153"/>
    </location>
</feature>
<feature type="domain" description="CNNM transmembrane" evidence="11">
    <location>
        <begin position="1"/>
        <end position="190"/>
    </location>
</feature>
<evidence type="ECO:0000259" key="11">
    <source>
        <dbReference type="PROSITE" id="PS51846"/>
    </source>
</evidence>
<dbReference type="FunFam" id="3.10.580.10:FF:000002">
    <property type="entry name" value="Magnesium/cobalt efflux protein CorC"/>
    <property type="match status" value="1"/>
</dbReference>
<proteinExistence type="predicted"/>
<dbReference type="SUPFAM" id="SSF56176">
    <property type="entry name" value="FAD-binding/transporter-associated domain-like"/>
    <property type="match status" value="1"/>
</dbReference>
<comment type="subcellular location">
    <subcellularLocation>
        <location evidence="1">Membrane</location>
        <topology evidence="1">Multi-pass membrane protein</topology>
    </subcellularLocation>
</comment>
<dbReference type="Pfam" id="PF01595">
    <property type="entry name" value="CNNM"/>
    <property type="match status" value="1"/>
</dbReference>
<dbReference type="Pfam" id="PF03471">
    <property type="entry name" value="CorC_HlyC"/>
    <property type="match status" value="1"/>
</dbReference>
<dbReference type="SUPFAM" id="SSF54631">
    <property type="entry name" value="CBS-domain pair"/>
    <property type="match status" value="1"/>
</dbReference>